<dbReference type="GO" id="GO:0016973">
    <property type="term" value="P:poly(A)+ mRNA export from nucleus"/>
    <property type="evidence" value="ECO:0007669"/>
    <property type="project" value="TreeGrafter"/>
</dbReference>
<dbReference type="InterPro" id="IPR015943">
    <property type="entry name" value="WD40/YVTN_repeat-like_dom_sf"/>
</dbReference>
<keyword evidence="3" id="KW-0813">Transport</keyword>
<comment type="similarity">
    <text evidence="2">Belongs to the nucleoporin Nup133 family.</text>
</comment>
<dbReference type="GO" id="GO:0031080">
    <property type="term" value="C:nuclear pore outer ring"/>
    <property type="evidence" value="ECO:0007669"/>
    <property type="project" value="TreeGrafter"/>
</dbReference>
<dbReference type="OrthoDB" id="532435at2759"/>
<evidence type="ECO:0000256" key="2">
    <source>
        <dbReference type="ARBA" id="ARBA00005569"/>
    </source>
</evidence>
<comment type="caution">
    <text evidence="6">The sequence shown here is derived from an EMBL/GenBank/DDBJ whole genome shotgun (WGS) entry which is preliminary data.</text>
</comment>
<dbReference type="PANTHER" id="PTHR13405:SF11">
    <property type="entry name" value="NUCLEAR PORE COMPLEX PROTEIN NUP133"/>
    <property type="match status" value="1"/>
</dbReference>
<evidence type="ECO:0000259" key="5">
    <source>
        <dbReference type="Pfam" id="PF08801"/>
    </source>
</evidence>
<protein>
    <recommendedName>
        <fullName evidence="5">Nucleoporin Nup133/Nup155-like N-terminal domain-containing protein</fullName>
    </recommendedName>
</protein>
<evidence type="ECO:0000313" key="7">
    <source>
        <dbReference type="EMBL" id="GIL98706.1"/>
    </source>
</evidence>
<dbReference type="EMBL" id="BNCP01000002">
    <property type="protein sequence ID" value="GIL70997.1"/>
    <property type="molecule type" value="Genomic_DNA"/>
</dbReference>
<sequence>MPVYGDTLGAYMLPRVVLELLQQPNDQQQCGICADSGFAWLLAGKEVYFWRYREGKDARLRTLTLPRQPAQPCFISVHAEGLPSTTPAGVAVSPTGLTASDCSLMVAICDANGRLTTWLDAHHLSAPAEHLLLPSSSSPPSEPTVTDVNQPLVVSFVAARLNWGPRTGLLVALSASDGSLHLVKISSNGIVPTQLVAAQGRQTETRSGFAATWDTVLGFSRALSDPNSRYVRKVPSVKPAVALHLAPAAWASGMHYRLLVLTEDCLDCWAINAGVRPSESLQWSFSNCLFRQHDNGRGPFRAPATSLINLDLAVGVGGQGAGQSVAIWMAEPAFPGASAITVGSDGRVEKLKQHVVQIFDVHPDGMPELCSDLNELVMGYQESVSGQGACRRRLLYATQSQACLLARWEKSHLPYAHPDAMLVHDHDAAGETGGGAWVCRALWTWGSASGTARPLADDLDTAAVDIVVAADGAARWVVLSATYGVMEIDTVAAPSQQRGGPCGNPDAAAGGLVAAAAIANLLDAVLSKAADIATSGGSLQPLVGSLSRRLGALGALNTFALADYSTQLLDLLPKQWAAGNTTAAMMTGGGVPLTVAEQLADKEFRHSLLLRCLFESGTLQLLSPGVRRVLIENADKLAVVSDLQKLQARQRGMPVGTQRQDNPQVCVPLSLDRDLVALKAEALLSQLVAEAGRESSSREYEVLTPSEIFYARPSASVDRLLETVGRMAKGIHEQAVRGSSNPGDNALATLRTTVRELGSVLGIIINAVMHGRVSLLSNFRLCSLEVAVQLGRPDWLSGNGSREAVKQLAAAIFSVRPLPPVPPSLELSHTLLGVLDFLLMCYKEAIRALGQRDPDGSSLLVAEYRKVRSHYGDVLLKDARAEMRTAGWGVGAPHGPLSPEALITNLESLFRDNHCYPQLFDICEERAAVDPTTRNQLYTYMATLSPKDSADPTGHVMSQYVFQRLLADGRPADLLGLPTQFHAEVTAFLRSRQPATSDLLAVQLLKEGTLGDAAGVLMKGVTAATRSAGGELSKIQPNRHSQGVGQEVVSLGLPRRLLSLARLAARASGMVEQEVHAARQLRLLELQARLGMSVQDGPCEAAVILEVALGKASVQTHTTTAPESISLLDFAKEAAVLAVEVLVLMDARTRKQHASKWQAAWKAVYDVDPWDQIAATPVGTYNPVEEELLQQTLQGTAVCRAARVCARGDTLGFGANGVDSAPLDQVATWLQSWVELDSRSRPGPADCSVDARVARCKAEVMAALQLGLGLGTHKGSVRDDMAVD</sequence>
<dbReference type="GO" id="GO:0006606">
    <property type="term" value="P:protein import into nucleus"/>
    <property type="evidence" value="ECO:0007669"/>
    <property type="project" value="TreeGrafter"/>
</dbReference>
<dbReference type="Proteomes" id="UP000722791">
    <property type="component" value="Unassembled WGS sequence"/>
</dbReference>
<evidence type="ECO:0000256" key="4">
    <source>
        <dbReference type="ARBA" id="ARBA00023242"/>
    </source>
</evidence>
<dbReference type="PANTHER" id="PTHR13405">
    <property type="entry name" value="NUCLEAR PORE COMPLEX PROTEIN NUP133"/>
    <property type="match status" value="1"/>
</dbReference>
<dbReference type="Pfam" id="PF08801">
    <property type="entry name" value="Nucleoporin_N"/>
    <property type="match status" value="1"/>
</dbReference>
<feature type="domain" description="Nucleoporin Nup133/Nup155-like N-terminal" evidence="5">
    <location>
        <begin position="12"/>
        <end position="124"/>
    </location>
</feature>
<comment type="subcellular location">
    <subcellularLocation>
        <location evidence="1">Nucleus</location>
    </subcellularLocation>
</comment>
<dbReference type="GO" id="GO:0000972">
    <property type="term" value="P:transcription-dependent tethering of RNA polymerase II gene DNA at nuclear periphery"/>
    <property type="evidence" value="ECO:0007669"/>
    <property type="project" value="TreeGrafter"/>
</dbReference>
<dbReference type="SUPFAM" id="SSF117289">
    <property type="entry name" value="Nucleoporin domain"/>
    <property type="match status" value="1"/>
</dbReference>
<reference evidence="6" key="1">
    <citation type="journal article" date="2021" name="Proc. Natl. Acad. Sci. U.S.A.">
        <title>Three genomes in the algal genus Volvox reveal the fate of a haploid sex-determining region after a transition to homothallism.</title>
        <authorList>
            <person name="Yamamoto K."/>
            <person name="Hamaji T."/>
            <person name="Kawai-Toyooka H."/>
            <person name="Matsuzaki R."/>
            <person name="Takahashi F."/>
            <person name="Nishimura Y."/>
            <person name="Kawachi M."/>
            <person name="Noguchi H."/>
            <person name="Minakuchi Y."/>
            <person name="Umen J.G."/>
            <person name="Toyoda A."/>
            <person name="Nozaki H."/>
        </authorList>
    </citation>
    <scope>NUCLEOTIDE SEQUENCE</scope>
    <source>
        <strain evidence="7">NIES-3785</strain>
        <strain evidence="6">NIES-3786</strain>
    </source>
</reference>
<gene>
    <name evidence="6" type="ORF">Vretifemale_1644</name>
    <name evidence="7" type="ORF">Vretimale_4080</name>
</gene>
<accession>A0A8J4FHF5</accession>
<dbReference type="Proteomes" id="UP000747110">
    <property type="component" value="Unassembled WGS sequence"/>
</dbReference>
<organism evidence="6 8">
    <name type="scientific">Volvox reticuliferus</name>
    <dbReference type="NCBI Taxonomy" id="1737510"/>
    <lineage>
        <taxon>Eukaryota</taxon>
        <taxon>Viridiplantae</taxon>
        <taxon>Chlorophyta</taxon>
        <taxon>core chlorophytes</taxon>
        <taxon>Chlorophyceae</taxon>
        <taxon>CS clade</taxon>
        <taxon>Chlamydomonadales</taxon>
        <taxon>Volvocaceae</taxon>
        <taxon>Volvox</taxon>
    </lineage>
</organism>
<dbReference type="GO" id="GO:0017056">
    <property type="term" value="F:structural constituent of nuclear pore"/>
    <property type="evidence" value="ECO:0007669"/>
    <property type="project" value="InterPro"/>
</dbReference>
<evidence type="ECO:0000256" key="1">
    <source>
        <dbReference type="ARBA" id="ARBA00004123"/>
    </source>
</evidence>
<name>A0A8J4FHF5_9CHLO</name>
<dbReference type="EMBL" id="BNCQ01000005">
    <property type="protein sequence ID" value="GIL98706.1"/>
    <property type="molecule type" value="Genomic_DNA"/>
</dbReference>
<dbReference type="InterPro" id="IPR037624">
    <property type="entry name" value="Nup133-like"/>
</dbReference>
<keyword evidence="8" id="KW-1185">Reference proteome</keyword>
<proteinExistence type="inferred from homology"/>
<evidence type="ECO:0000256" key="3">
    <source>
        <dbReference type="ARBA" id="ARBA00022448"/>
    </source>
</evidence>
<dbReference type="InterPro" id="IPR014908">
    <property type="entry name" value="Nucleoporin_Nup133/Nup155_N"/>
</dbReference>
<dbReference type="Gene3D" id="2.130.10.10">
    <property type="entry name" value="YVTN repeat-like/Quinoprotein amine dehydrogenase"/>
    <property type="match status" value="1"/>
</dbReference>
<evidence type="ECO:0000313" key="8">
    <source>
        <dbReference type="Proteomes" id="UP000747110"/>
    </source>
</evidence>
<evidence type="ECO:0000313" key="6">
    <source>
        <dbReference type="EMBL" id="GIL70997.1"/>
    </source>
</evidence>
<keyword evidence="4" id="KW-0539">Nucleus</keyword>